<keyword evidence="1" id="KW-0812">Transmembrane</keyword>
<feature type="transmembrane region" description="Helical" evidence="1">
    <location>
        <begin position="177"/>
        <end position="199"/>
    </location>
</feature>
<gene>
    <name evidence="2" type="ORF">GCM10010315_00780</name>
</gene>
<reference evidence="3" key="1">
    <citation type="journal article" date="2019" name="Int. J. Syst. Evol. Microbiol.">
        <title>The Global Catalogue of Microorganisms (GCM) 10K type strain sequencing project: providing services to taxonomists for standard genome sequencing and annotation.</title>
        <authorList>
            <consortium name="The Broad Institute Genomics Platform"/>
            <consortium name="The Broad Institute Genome Sequencing Center for Infectious Disease"/>
            <person name="Wu L."/>
            <person name="Ma J."/>
        </authorList>
    </citation>
    <scope>NUCLEOTIDE SEQUENCE [LARGE SCALE GENOMIC DNA]</scope>
    <source>
        <strain evidence="3">JCM 4542</strain>
    </source>
</reference>
<accession>A0ABP6G2G5</accession>
<name>A0ABP6G2G5_9ACTN</name>
<feature type="transmembrane region" description="Helical" evidence="1">
    <location>
        <begin position="92"/>
        <end position="110"/>
    </location>
</feature>
<evidence type="ECO:0000313" key="2">
    <source>
        <dbReference type="EMBL" id="GAA2707012.1"/>
    </source>
</evidence>
<keyword evidence="3" id="KW-1185">Reference proteome</keyword>
<feature type="transmembrane region" description="Helical" evidence="1">
    <location>
        <begin position="131"/>
        <end position="157"/>
    </location>
</feature>
<evidence type="ECO:0000256" key="1">
    <source>
        <dbReference type="SAM" id="Phobius"/>
    </source>
</evidence>
<dbReference type="EMBL" id="BAAASL010000001">
    <property type="protein sequence ID" value="GAA2707012.1"/>
    <property type="molecule type" value="Genomic_DNA"/>
</dbReference>
<keyword evidence="1" id="KW-1133">Transmembrane helix</keyword>
<organism evidence="2 3">
    <name type="scientific">Streptomyces luteosporeus</name>
    <dbReference type="NCBI Taxonomy" id="173856"/>
    <lineage>
        <taxon>Bacteria</taxon>
        <taxon>Bacillati</taxon>
        <taxon>Actinomycetota</taxon>
        <taxon>Actinomycetes</taxon>
        <taxon>Kitasatosporales</taxon>
        <taxon>Streptomycetaceae</taxon>
        <taxon>Streptomyces</taxon>
    </lineage>
</organism>
<dbReference type="Proteomes" id="UP001500886">
    <property type="component" value="Unassembled WGS sequence"/>
</dbReference>
<dbReference type="RefSeq" id="WP_344432527.1">
    <property type="nucleotide sequence ID" value="NZ_BAAASL010000001.1"/>
</dbReference>
<keyword evidence="1" id="KW-0472">Membrane</keyword>
<feature type="transmembrane region" description="Helical" evidence="1">
    <location>
        <begin position="35"/>
        <end position="54"/>
    </location>
</feature>
<evidence type="ECO:0000313" key="3">
    <source>
        <dbReference type="Proteomes" id="UP001500886"/>
    </source>
</evidence>
<feature type="transmembrane region" description="Helical" evidence="1">
    <location>
        <begin position="206"/>
        <end position="224"/>
    </location>
</feature>
<proteinExistence type="predicted"/>
<sequence>MTMTIEATTAEEGTFLQSAGRTRGAAWLVLRQHRVAAWSALGLLAVLVGALVWLRSGITGYTGGHEVTGPGNDAFRHLNDTYGDPLHYIGRFLEYLPLLVGAFVAGPVIGRELESGTYRVAWTQSLSPMRWFAAKLALPAAALLAGVSVLSATYAWTWRSLPLEHLPGQWWWRNTDMLGPVPVAHALLGLAVGALAGLLVRRALPALGVTILALPVLLLPVQWLRDRMVAPATELSRDMPGLIRGNSDWIVGRGMVDASGGHLPEPDCGIGVRPEDCLAQHHAVGWYLEYHPGSHMQPLLWAEAGVCTALALLVAGAAVWVMRRTHP</sequence>
<feature type="transmembrane region" description="Helical" evidence="1">
    <location>
        <begin position="299"/>
        <end position="322"/>
    </location>
</feature>
<protein>
    <submittedName>
        <fullName evidence="2">Transporter</fullName>
    </submittedName>
</protein>
<comment type="caution">
    <text evidence="2">The sequence shown here is derived from an EMBL/GenBank/DDBJ whole genome shotgun (WGS) entry which is preliminary data.</text>
</comment>